<dbReference type="EMBL" id="CAICTM010000083">
    <property type="protein sequence ID" value="CAB9500451.1"/>
    <property type="molecule type" value="Genomic_DNA"/>
</dbReference>
<organism evidence="1 2">
    <name type="scientific">Seminavis robusta</name>
    <dbReference type="NCBI Taxonomy" id="568900"/>
    <lineage>
        <taxon>Eukaryota</taxon>
        <taxon>Sar</taxon>
        <taxon>Stramenopiles</taxon>
        <taxon>Ochrophyta</taxon>
        <taxon>Bacillariophyta</taxon>
        <taxon>Bacillariophyceae</taxon>
        <taxon>Bacillariophycidae</taxon>
        <taxon>Naviculales</taxon>
        <taxon>Naviculaceae</taxon>
        <taxon>Seminavis</taxon>
    </lineage>
</organism>
<dbReference type="AlphaFoldDB" id="A0A9N8DEE7"/>
<accession>A0A9N8DEE7</accession>
<proteinExistence type="predicted"/>
<reference evidence="1" key="1">
    <citation type="submission" date="2020-06" db="EMBL/GenBank/DDBJ databases">
        <authorList>
            <consortium name="Plant Systems Biology data submission"/>
        </authorList>
    </citation>
    <scope>NUCLEOTIDE SEQUENCE</scope>
    <source>
        <strain evidence="1">D6</strain>
    </source>
</reference>
<evidence type="ECO:0000313" key="2">
    <source>
        <dbReference type="Proteomes" id="UP001153069"/>
    </source>
</evidence>
<dbReference type="Proteomes" id="UP001153069">
    <property type="component" value="Unassembled WGS sequence"/>
</dbReference>
<sequence length="412" mass="47234">MTQPLDSNKHKHWGGRVFGLLLGSLMLSLQQGKLAWSIEAESERALAATNKQTIQLDILSVGSSDRRDLFDAQTQTFAQPNTGYVRNVYWITEDDDSDQACRDGTLTSEHRNKAFKFCKEQYLWNKTATTTDFMRRNVGVKNGRLFQGKASPQWLCAQKRFPLGLAKVVKGYKNDNDNISLPDYLLMVDDDTWFDIDKLVSHVLVWRQNPNKPYVGAGCKVTKKTFGPGIEVVVFYGGAGLLLSKGSLERLLRPLEPLHSDNTQSNENNWTEHAIDQPDLDDWETQVQSALHNNLAFEKDLFHPGMSVMDLIESYSKAEAFDNVEQWTRGFCFHSDNFLSYFIENYRIHETQYLEALIPQVWSHDEWFTFEGVWMHRGDRCPKDSMICHYVLPQEMHALQHNKTSPVLGSVS</sequence>
<evidence type="ECO:0000313" key="1">
    <source>
        <dbReference type="EMBL" id="CAB9500451.1"/>
    </source>
</evidence>
<keyword evidence="2" id="KW-1185">Reference proteome</keyword>
<dbReference type="Gene3D" id="3.90.550.50">
    <property type="match status" value="1"/>
</dbReference>
<dbReference type="OrthoDB" id="414175at2759"/>
<gene>
    <name evidence="1" type="ORF">SEMRO_84_G044740.1</name>
</gene>
<comment type="caution">
    <text evidence="1">The sequence shown here is derived from an EMBL/GenBank/DDBJ whole genome shotgun (WGS) entry which is preliminary data.</text>
</comment>
<protein>
    <submittedName>
        <fullName evidence="1">Uncharacterized protein</fullName>
    </submittedName>
</protein>
<name>A0A9N8DEE7_9STRA</name>